<dbReference type="Proteomes" id="UP000094626">
    <property type="component" value="Plasmid pSA3"/>
</dbReference>
<dbReference type="PANTHER" id="PTHR30136">
    <property type="entry name" value="HELIX-TURN-HELIX TRANSCRIPTIONAL REGULATOR, ICLR FAMILY"/>
    <property type="match status" value="1"/>
</dbReference>
<dbReference type="EMBL" id="CP017078">
    <property type="protein sequence ID" value="AOR81330.1"/>
    <property type="molecule type" value="Genomic_DNA"/>
</dbReference>
<keyword evidence="7" id="KW-1185">Reference proteome</keyword>
<dbReference type="AlphaFoldDB" id="A0A1D8AGW9"/>
<reference evidence="7" key="1">
    <citation type="journal article" date="2017" name="J. Biotechnol.">
        <title>Complete genome sequence of Novosphingobium resinovorum SA1, a versatile xenobiotic-degrading bacterium capable of utilizing sulfanilic acid.</title>
        <authorList>
            <person name="Hegedus B."/>
            <person name="Kos P.B."/>
            <person name="Balint B."/>
            <person name="Maroti G."/>
            <person name="Gan H.M."/>
            <person name="Perei K."/>
            <person name="Rakhely G."/>
        </authorList>
    </citation>
    <scope>NUCLEOTIDE SEQUENCE [LARGE SCALE GENOMIC DNA]</scope>
    <source>
        <strain evidence="7">SA1</strain>
    </source>
</reference>
<dbReference type="GO" id="GO:0003677">
    <property type="term" value="F:DNA binding"/>
    <property type="evidence" value="ECO:0007669"/>
    <property type="project" value="UniProtKB-KW"/>
</dbReference>
<evidence type="ECO:0000256" key="1">
    <source>
        <dbReference type="ARBA" id="ARBA00023015"/>
    </source>
</evidence>
<keyword evidence="6" id="KW-0614">Plasmid</keyword>
<feature type="domain" description="HTH iclR-type" evidence="4">
    <location>
        <begin position="2"/>
        <end position="64"/>
    </location>
</feature>
<keyword evidence="3" id="KW-0804">Transcription</keyword>
<dbReference type="InterPro" id="IPR036388">
    <property type="entry name" value="WH-like_DNA-bd_sf"/>
</dbReference>
<dbReference type="GO" id="GO:0045892">
    <property type="term" value="P:negative regulation of DNA-templated transcription"/>
    <property type="evidence" value="ECO:0007669"/>
    <property type="project" value="TreeGrafter"/>
</dbReference>
<sequence length="262" mass="27390">MSSTLERGLSILELLSSFPEGLSVSQVANSIGMPASGTHRILNQLVSYGYVFQDAAKGAYALRMKFPAIALSYLAQSGVAEIVHPILERLAASTRQLIRLSVTDGAQLVFVAKAQGATSGLRYDPGSDNNGTAHLATSASGLAWLSTFSDDEALMKVAAEGFSQPTSGPGAIISASQLLEALKEIRQRGYAFAVNSLLPGISSIAMPIRLTDGRIAGTVSVAGPTAVFDRDAIIEAAGPLKQAAEDLGHSLPASAYFRERPL</sequence>
<dbReference type="OrthoDB" id="9807558at2"/>
<dbReference type="PROSITE" id="PS51077">
    <property type="entry name" value="HTH_ICLR"/>
    <property type="match status" value="1"/>
</dbReference>
<dbReference type="InterPro" id="IPR005471">
    <property type="entry name" value="Tscrpt_reg_IclR_N"/>
</dbReference>
<gene>
    <name evidence="6" type="ORF">BES08_30535</name>
</gene>
<evidence type="ECO:0000313" key="6">
    <source>
        <dbReference type="EMBL" id="AOR81330.1"/>
    </source>
</evidence>
<evidence type="ECO:0000259" key="4">
    <source>
        <dbReference type="PROSITE" id="PS51077"/>
    </source>
</evidence>
<dbReference type="RefSeq" id="WP_069710400.1">
    <property type="nucleotide sequence ID" value="NZ_CP017078.1"/>
</dbReference>
<dbReference type="InterPro" id="IPR036390">
    <property type="entry name" value="WH_DNA-bd_sf"/>
</dbReference>
<dbReference type="InterPro" id="IPR050707">
    <property type="entry name" value="HTH_MetabolicPath_Reg"/>
</dbReference>
<evidence type="ECO:0000313" key="7">
    <source>
        <dbReference type="Proteomes" id="UP000094626"/>
    </source>
</evidence>
<dbReference type="PANTHER" id="PTHR30136:SF35">
    <property type="entry name" value="HTH-TYPE TRANSCRIPTIONAL REGULATOR RV1719"/>
    <property type="match status" value="1"/>
</dbReference>
<dbReference type="Gene3D" id="1.10.10.10">
    <property type="entry name" value="Winged helix-like DNA-binding domain superfamily/Winged helix DNA-binding domain"/>
    <property type="match status" value="1"/>
</dbReference>
<dbReference type="Pfam" id="PF09339">
    <property type="entry name" value="HTH_IclR"/>
    <property type="match status" value="1"/>
</dbReference>
<feature type="domain" description="IclR-ED" evidence="5">
    <location>
        <begin position="65"/>
        <end position="253"/>
    </location>
</feature>
<geneLocation type="plasmid" evidence="6 7">
    <name>pSA3</name>
</geneLocation>
<keyword evidence="2" id="KW-0238">DNA-binding</keyword>
<organism evidence="6 7">
    <name type="scientific">Novosphingobium resinovorum</name>
    <dbReference type="NCBI Taxonomy" id="158500"/>
    <lineage>
        <taxon>Bacteria</taxon>
        <taxon>Pseudomonadati</taxon>
        <taxon>Pseudomonadota</taxon>
        <taxon>Alphaproteobacteria</taxon>
        <taxon>Sphingomonadales</taxon>
        <taxon>Sphingomonadaceae</taxon>
        <taxon>Novosphingobium</taxon>
    </lineage>
</organism>
<accession>A0A1D8AGW9</accession>
<evidence type="ECO:0000256" key="3">
    <source>
        <dbReference type="ARBA" id="ARBA00023163"/>
    </source>
</evidence>
<evidence type="ECO:0000256" key="2">
    <source>
        <dbReference type="ARBA" id="ARBA00023125"/>
    </source>
</evidence>
<dbReference type="SUPFAM" id="SSF55781">
    <property type="entry name" value="GAF domain-like"/>
    <property type="match status" value="1"/>
</dbReference>
<dbReference type="Gene3D" id="3.30.450.40">
    <property type="match status" value="1"/>
</dbReference>
<dbReference type="SMART" id="SM00346">
    <property type="entry name" value="HTH_ICLR"/>
    <property type="match status" value="1"/>
</dbReference>
<evidence type="ECO:0000259" key="5">
    <source>
        <dbReference type="PROSITE" id="PS51078"/>
    </source>
</evidence>
<protein>
    <submittedName>
        <fullName evidence="6">IclR family transcriptional regulator</fullName>
    </submittedName>
</protein>
<dbReference type="InterPro" id="IPR014757">
    <property type="entry name" value="Tscrpt_reg_IclR_C"/>
</dbReference>
<dbReference type="PROSITE" id="PS51078">
    <property type="entry name" value="ICLR_ED"/>
    <property type="match status" value="1"/>
</dbReference>
<dbReference type="KEGG" id="nre:BES08_30535"/>
<name>A0A1D8AGW9_9SPHN</name>
<proteinExistence type="predicted"/>
<dbReference type="Pfam" id="PF01614">
    <property type="entry name" value="IclR_C"/>
    <property type="match status" value="1"/>
</dbReference>
<dbReference type="SUPFAM" id="SSF46785">
    <property type="entry name" value="Winged helix' DNA-binding domain"/>
    <property type="match status" value="1"/>
</dbReference>
<keyword evidence="1" id="KW-0805">Transcription regulation</keyword>
<dbReference type="InterPro" id="IPR029016">
    <property type="entry name" value="GAF-like_dom_sf"/>
</dbReference>
<dbReference type="GO" id="GO:0003700">
    <property type="term" value="F:DNA-binding transcription factor activity"/>
    <property type="evidence" value="ECO:0007669"/>
    <property type="project" value="TreeGrafter"/>
</dbReference>